<dbReference type="Proteomes" id="UP000005259">
    <property type="component" value="Chromosome"/>
</dbReference>
<dbReference type="EMBL" id="CP003752">
    <property type="protein sequence ID" value="AFQ13901.1"/>
    <property type="molecule type" value="Genomic_DNA"/>
</dbReference>
<reference evidence="3 4" key="1">
    <citation type="submission" date="2012-08" db="EMBL/GenBank/DDBJ databases">
        <authorList>
            <person name="Doggett N."/>
            <person name="Teshima H."/>
            <person name="Bruce D."/>
            <person name="Detter J.C."/>
            <person name="Johnson S.L."/>
            <person name="Han C."/>
        </authorList>
    </citation>
    <scope>NUCLEOTIDE SEQUENCE [LARGE SCALE GENOMIC DNA]</scope>
    <source>
        <strain evidence="3 4">HD-771</strain>
    </source>
</reference>
<proteinExistence type="inferred from homology"/>
<dbReference type="InterPro" id="IPR036291">
    <property type="entry name" value="NAD(P)-bd_dom_sf"/>
</dbReference>
<dbReference type="RefSeq" id="WP_000465156.1">
    <property type="nucleotide sequence ID" value="NC_018500.1"/>
</dbReference>
<dbReference type="PANTHER" id="PTHR43318:SF2">
    <property type="entry name" value="UDP-N-ACETYLGLUCOSAMINE 4,6-DEHYDRATASE (INVERTING)"/>
    <property type="match status" value="1"/>
</dbReference>
<name>A0A9W3JHC8_BACTU</name>
<evidence type="ECO:0000256" key="1">
    <source>
        <dbReference type="ARBA" id="ARBA00007430"/>
    </source>
</evidence>
<dbReference type="InterPro" id="IPR051203">
    <property type="entry name" value="Polysaccharide_Synthase-Rel"/>
</dbReference>
<dbReference type="Gene3D" id="3.40.50.720">
    <property type="entry name" value="NAD(P)-binding Rossmann-like Domain"/>
    <property type="match status" value="1"/>
</dbReference>
<feature type="domain" description="Polysaccharide biosynthesis protein CapD-like" evidence="2">
    <location>
        <begin position="8"/>
        <end position="291"/>
    </location>
</feature>
<evidence type="ECO:0000313" key="3">
    <source>
        <dbReference type="EMBL" id="AFQ13901.1"/>
    </source>
</evidence>
<dbReference type="KEGG" id="bti:BTG_02000"/>
<protein>
    <submittedName>
        <fullName evidence="3">Polysaccharide biosynthesis protein CapD</fullName>
    </submittedName>
</protein>
<dbReference type="CDD" id="cd05237">
    <property type="entry name" value="UDP_invert_4-6DH_SDR_e"/>
    <property type="match status" value="1"/>
</dbReference>
<accession>A0A9W3JHC8</accession>
<evidence type="ECO:0000313" key="4">
    <source>
        <dbReference type="Proteomes" id="UP000005259"/>
    </source>
</evidence>
<gene>
    <name evidence="3" type="ORF">BTG_02000</name>
</gene>
<dbReference type="SUPFAM" id="SSF51735">
    <property type="entry name" value="NAD(P)-binding Rossmann-fold domains"/>
    <property type="match status" value="1"/>
</dbReference>
<dbReference type="PANTHER" id="PTHR43318">
    <property type="entry name" value="UDP-N-ACETYLGLUCOSAMINE 4,6-DEHYDRATASE"/>
    <property type="match status" value="1"/>
</dbReference>
<organism evidence="3 4">
    <name type="scientific">Bacillus thuringiensis HD-771</name>
    <dbReference type="NCBI Taxonomy" id="1218175"/>
    <lineage>
        <taxon>Bacteria</taxon>
        <taxon>Bacillati</taxon>
        <taxon>Bacillota</taxon>
        <taxon>Bacilli</taxon>
        <taxon>Bacillales</taxon>
        <taxon>Bacillaceae</taxon>
        <taxon>Bacillus</taxon>
        <taxon>Bacillus cereus group</taxon>
    </lineage>
</organism>
<sequence>MFFKDKNVLIIGGTGTIGKSILSNVLQEKPKVVRVFSRSEYNQFLLQEEFRDKNRNIRYLIGDIRNYDRVFSAMENIDYVFHVAAMKHVSFCEYNPFEAVLTNIFGTQNVIKAAIAQKVKKVVFTSSDKAISPTNNYGATKLTAERLITSAEYSKGSSETTFTSVRFGNVMGSRGSVIPLFENQIKENQKITVTDLSMSRFMMTLNQATMLTIEAMKIAKGGETFILKMPVISLNDLSEVMIEEVTKLYGLSKENIKIEEIGLKPGEKMYEELMTHDESLQAFELPDMFIIPSPLKKGTQYENAKRAKAGFYRSDNQNAISKEELRNLILNQQLLTGGEKIWKY</sequence>
<evidence type="ECO:0000259" key="2">
    <source>
        <dbReference type="Pfam" id="PF02719"/>
    </source>
</evidence>
<dbReference type="AlphaFoldDB" id="A0A9W3JHC8"/>
<dbReference type="Pfam" id="PF02719">
    <property type="entry name" value="Polysacc_synt_2"/>
    <property type="match status" value="1"/>
</dbReference>
<dbReference type="InterPro" id="IPR003869">
    <property type="entry name" value="Polysac_CapD-like"/>
</dbReference>
<comment type="similarity">
    <text evidence="1">Belongs to the polysaccharide synthase family.</text>
</comment>